<dbReference type="RefSeq" id="WP_091912500.1">
    <property type="nucleotide sequence ID" value="NZ_FNLO01000015.1"/>
</dbReference>
<protein>
    <submittedName>
        <fullName evidence="4">Membrane-bound lytic murein transglycosylase B</fullName>
    </submittedName>
</protein>
<dbReference type="InterPro" id="IPR031304">
    <property type="entry name" value="SLT_2"/>
</dbReference>
<sequence length="383" mass="42508">MTVTQSQTPGQRVRRGAALSLIALATLLLSNGAAAQGQPETPTESGTVFEEEIVPQRYADSAAVNQFIDMMVARYDFNRDQLRALFRQASYSATAVKLITPAASPSVKNWQKYRSRFLDAVRINNGVNFWRSNRAALDRAAETYGVPPEYIVAIIGVETVYGRFMGNFRVLDVLTTLSFDYPNTRNRDDRQTMFRKNLEDFLVWTRSSNIDPLSVLGSYAGAIGIPQFMPTSIIQYAVDFDGSQSIDLRASASDAIGSVGNYLNKNGWERGRPVVWQIRGDAGSQGIAQAAADGAPEPRWSLDQLLRAGLLLNEPGLDLQTERGTPLTVVDLPTPGMPTQYALGLRNFYVITRYNRSFFYAMSVHELAQRIRLRMKASGEIVN</sequence>
<evidence type="ECO:0000259" key="3">
    <source>
        <dbReference type="Pfam" id="PF13406"/>
    </source>
</evidence>
<dbReference type="NCBIfam" id="TIGR02282">
    <property type="entry name" value="MltB"/>
    <property type="match status" value="1"/>
</dbReference>
<evidence type="ECO:0000313" key="4">
    <source>
        <dbReference type="EMBL" id="SDV51082.1"/>
    </source>
</evidence>
<feature type="domain" description="Transglycosylase SLT" evidence="3">
    <location>
        <begin position="62"/>
        <end position="369"/>
    </location>
</feature>
<dbReference type="InterPro" id="IPR023346">
    <property type="entry name" value="Lysozyme-like_dom_sf"/>
</dbReference>
<dbReference type="EMBL" id="FNLO01000015">
    <property type="protein sequence ID" value="SDV51082.1"/>
    <property type="molecule type" value="Genomic_DNA"/>
</dbReference>
<dbReference type="PANTHER" id="PTHR30163:SF9">
    <property type="entry name" value="MEMBRANE-BOUND LYTIC MUREIN TRANSGLYCOSYLASE B"/>
    <property type="match status" value="1"/>
</dbReference>
<evidence type="ECO:0000313" key="5">
    <source>
        <dbReference type="Proteomes" id="UP000243719"/>
    </source>
</evidence>
<evidence type="ECO:0000256" key="2">
    <source>
        <dbReference type="SAM" id="SignalP"/>
    </source>
</evidence>
<gene>
    <name evidence="4" type="ORF">SAMN05216551_1156</name>
</gene>
<feature type="active site" evidence="1">
    <location>
        <position position="158"/>
    </location>
</feature>
<reference evidence="5" key="1">
    <citation type="submission" date="2016-09" db="EMBL/GenBank/DDBJ databases">
        <authorList>
            <person name="Varghese N."/>
            <person name="Submissions S."/>
        </authorList>
    </citation>
    <scope>NUCLEOTIDE SEQUENCE [LARGE SCALE GENOMIC DNA]</scope>
    <source>
        <strain evidence="5">JS23</strain>
    </source>
</reference>
<dbReference type="Gene3D" id="1.10.530.10">
    <property type="match status" value="1"/>
</dbReference>
<dbReference type="GO" id="GO:0009253">
    <property type="term" value="P:peptidoglycan catabolic process"/>
    <property type="evidence" value="ECO:0007669"/>
    <property type="project" value="TreeGrafter"/>
</dbReference>
<dbReference type="Pfam" id="PF13406">
    <property type="entry name" value="SLT_2"/>
    <property type="match status" value="1"/>
</dbReference>
<dbReference type="CDD" id="cd13399">
    <property type="entry name" value="Slt35-like"/>
    <property type="match status" value="1"/>
</dbReference>
<evidence type="ECO:0000256" key="1">
    <source>
        <dbReference type="PIRSR" id="PIRSR611757-1"/>
    </source>
</evidence>
<dbReference type="SUPFAM" id="SSF53955">
    <property type="entry name" value="Lysozyme-like"/>
    <property type="match status" value="1"/>
</dbReference>
<proteinExistence type="predicted"/>
<dbReference type="Gene3D" id="1.10.8.350">
    <property type="entry name" value="Bacterial muramidase"/>
    <property type="match status" value="1"/>
</dbReference>
<dbReference type="InterPro" id="IPR011757">
    <property type="entry name" value="Lytic_transglycosylase_MltB"/>
</dbReference>
<dbReference type="AlphaFoldDB" id="A0A1H2PWX8"/>
<dbReference type="InterPro" id="IPR043426">
    <property type="entry name" value="MltB-like"/>
</dbReference>
<feature type="signal peptide" evidence="2">
    <location>
        <begin position="1"/>
        <end position="35"/>
    </location>
</feature>
<dbReference type="STRING" id="1770053.SAMN05216551_1156"/>
<dbReference type="Proteomes" id="UP000243719">
    <property type="component" value="Unassembled WGS sequence"/>
</dbReference>
<keyword evidence="2" id="KW-0732">Signal</keyword>
<dbReference type="GO" id="GO:0008933">
    <property type="term" value="F:peptidoglycan lytic transglycosylase activity"/>
    <property type="evidence" value="ECO:0007669"/>
    <property type="project" value="TreeGrafter"/>
</dbReference>
<feature type="chain" id="PRO_5017291350" evidence="2">
    <location>
        <begin position="36"/>
        <end position="383"/>
    </location>
</feature>
<organism evidence="4 5">
    <name type="scientific">Chitinasiproducens palmae</name>
    <dbReference type="NCBI Taxonomy" id="1770053"/>
    <lineage>
        <taxon>Bacteria</taxon>
        <taxon>Pseudomonadati</taxon>
        <taxon>Pseudomonadota</taxon>
        <taxon>Betaproteobacteria</taxon>
        <taxon>Burkholderiales</taxon>
        <taxon>Burkholderiaceae</taxon>
        <taxon>Chitinasiproducens</taxon>
    </lineage>
</organism>
<accession>A0A1H2PWX8</accession>
<dbReference type="OrthoDB" id="9772911at2"/>
<keyword evidence="5" id="KW-1185">Reference proteome</keyword>
<name>A0A1H2PWX8_9BURK</name>
<dbReference type="PANTHER" id="PTHR30163">
    <property type="entry name" value="MEMBRANE-BOUND LYTIC MUREIN TRANSGLYCOSYLASE B"/>
    <property type="match status" value="1"/>
</dbReference>